<name>A0A1J9VKV7_9BACI</name>
<evidence type="ECO:0000313" key="3">
    <source>
        <dbReference type="Proteomes" id="UP000182788"/>
    </source>
</evidence>
<evidence type="ECO:0000259" key="1">
    <source>
        <dbReference type="PROSITE" id="PS50801"/>
    </source>
</evidence>
<comment type="caution">
    <text evidence="2">The sequence shown here is derived from an EMBL/GenBank/DDBJ whole genome shotgun (WGS) entry which is preliminary data.</text>
</comment>
<feature type="domain" description="STAS" evidence="1">
    <location>
        <begin position="4"/>
        <end position="101"/>
    </location>
</feature>
<dbReference type="SUPFAM" id="SSF52091">
    <property type="entry name" value="SpoIIaa-like"/>
    <property type="match status" value="1"/>
</dbReference>
<reference evidence="2 3" key="1">
    <citation type="submission" date="2016-06" db="EMBL/GenBank/DDBJ databases">
        <title>First insights into the genetic diversity and population structure of in the Bacillus cereus group bacteria from diverse marine environments.</title>
        <authorList>
            <person name="Liu Y."/>
            <person name="Lai Q."/>
            <person name="Shao Z."/>
        </authorList>
    </citation>
    <scope>NUCLEOTIDE SEQUENCE [LARGE SCALE GENOMIC DNA]</scope>
    <source>
        <strain evidence="2 3">NH24A2</strain>
    </source>
</reference>
<dbReference type="Pfam" id="PF01740">
    <property type="entry name" value="STAS"/>
    <property type="match status" value="1"/>
</dbReference>
<dbReference type="InterPro" id="IPR002645">
    <property type="entry name" value="STAS_dom"/>
</dbReference>
<dbReference type="CDD" id="cd07042">
    <property type="entry name" value="STAS_SulP_like_sulfate_transporter"/>
    <property type="match status" value="1"/>
</dbReference>
<proteinExistence type="predicted"/>
<evidence type="ECO:0000313" key="2">
    <source>
        <dbReference type="EMBL" id="OJD82299.1"/>
    </source>
</evidence>
<dbReference type="EMBL" id="MAOI01000015">
    <property type="protein sequence ID" value="OJD82299.1"/>
    <property type="molecule type" value="Genomic_DNA"/>
</dbReference>
<sequence length="101" mass="11632">MAKIHVKHLYIENKKIYEIHSQLFFASATNFINTFPYNEEAKEIEMNCTHAHVWDDSVVAAIDKVIMKYEQSGVKVRITGLNERSSKIVSNLATYNKRIAS</sequence>
<dbReference type="AlphaFoldDB" id="A0A1J9VKV7"/>
<dbReference type="Gene3D" id="3.30.750.24">
    <property type="entry name" value="STAS domain"/>
    <property type="match status" value="1"/>
</dbReference>
<accession>A0A1J9VKV7</accession>
<dbReference type="PROSITE" id="PS50801">
    <property type="entry name" value="STAS"/>
    <property type="match status" value="1"/>
</dbReference>
<dbReference type="Proteomes" id="UP000182788">
    <property type="component" value="Unassembled WGS sequence"/>
</dbReference>
<dbReference type="InterPro" id="IPR036513">
    <property type="entry name" value="STAS_dom_sf"/>
</dbReference>
<organism evidence="2 3">
    <name type="scientific">Bacillus paramycoides</name>
    <dbReference type="NCBI Taxonomy" id="2026194"/>
    <lineage>
        <taxon>Bacteria</taxon>
        <taxon>Bacillati</taxon>
        <taxon>Bacillota</taxon>
        <taxon>Bacilli</taxon>
        <taxon>Bacillales</taxon>
        <taxon>Bacillaceae</taxon>
        <taxon>Bacillus</taxon>
        <taxon>Bacillus cereus group</taxon>
    </lineage>
</organism>
<protein>
    <submittedName>
        <fullName evidence="2">Sulfate permease</fullName>
    </submittedName>
</protein>
<gene>
    <name evidence="2" type="ORF">BAU28_21335</name>
</gene>